<name>A0ABV0PI91_9TELE</name>
<keyword evidence="2" id="KW-1185">Reference proteome</keyword>
<gene>
    <name evidence="1" type="ORF">GOODEAATRI_029580</name>
</gene>
<accession>A0ABV0PI91</accession>
<reference evidence="1 2" key="1">
    <citation type="submission" date="2021-06" db="EMBL/GenBank/DDBJ databases">
        <authorList>
            <person name="Palmer J.M."/>
        </authorList>
    </citation>
    <scope>NUCLEOTIDE SEQUENCE [LARGE SCALE GENOMIC DNA]</scope>
    <source>
        <strain evidence="1 2">GA_2019</strain>
        <tissue evidence="1">Muscle</tissue>
    </source>
</reference>
<feature type="non-terminal residue" evidence="1">
    <location>
        <position position="1"/>
    </location>
</feature>
<organism evidence="1 2">
    <name type="scientific">Goodea atripinnis</name>
    <dbReference type="NCBI Taxonomy" id="208336"/>
    <lineage>
        <taxon>Eukaryota</taxon>
        <taxon>Metazoa</taxon>
        <taxon>Chordata</taxon>
        <taxon>Craniata</taxon>
        <taxon>Vertebrata</taxon>
        <taxon>Euteleostomi</taxon>
        <taxon>Actinopterygii</taxon>
        <taxon>Neopterygii</taxon>
        <taxon>Teleostei</taxon>
        <taxon>Neoteleostei</taxon>
        <taxon>Acanthomorphata</taxon>
        <taxon>Ovalentaria</taxon>
        <taxon>Atherinomorphae</taxon>
        <taxon>Cyprinodontiformes</taxon>
        <taxon>Goodeidae</taxon>
        <taxon>Goodea</taxon>
    </lineage>
</organism>
<proteinExistence type="predicted"/>
<protein>
    <submittedName>
        <fullName evidence="1">Uncharacterized protein</fullName>
    </submittedName>
</protein>
<evidence type="ECO:0000313" key="1">
    <source>
        <dbReference type="EMBL" id="MEQ2183141.1"/>
    </source>
</evidence>
<dbReference type="Proteomes" id="UP001476798">
    <property type="component" value="Unassembled WGS sequence"/>
</dbReference>
<sequence>VDRTGPTPGAEKHLDKRTCGLHCNITNLDLCHPPRQRKLWGIRARGHQNLALGE</sequence>
<evidence type="ECO:0000313" key="2">
    <source>
        <dbReference type="Proteomes" id="UP001476798"/>
    </source>
</evidence>
<comment type="caution">
    <text evidence="1">The sequence shown here is derived from an EMBL/GenBank/DDBJ whole genome shotgun (WGS) entry which is preliminary data.</text>
</comment>
<dbReference type="EMBL" id="JAHRIO010074384">
    <property type="protein sequence ID" value="MEQ2183141.1"/>
    <property type="molecule type" value="Genomic_DNA"/>
</dbReference>